<dbReference type="GO" id="GO:0030154">
    <property type="term" value="P:cell differentiation"/>
    <property type="evidence" value="ECO:0007669"/>
    <property type="project" value="TreeGrafter"/>
</dbReference>
<dbReference type="PROSITE" id="PS50011">
    <property type="entry name" value="PROTEIN_KINASE_DOM"/>
    <property type="match status" value="1"/>
</dbReference>
<reference evidence="10" key="1">
    <citation type="submission" date="2016-11" db="UniProtKB">
        <authorList>
            <consortium name="WormBaseParasite"/>
        </authorList>
    </citation>
    <scope>IDENTIFICATION</scope>
</reference>
<sequence>MYLRYLPSDRSSFVPLHRPIPARLEASTAADSPCSLEEHDRPGAPACRPIPSTRVKPKMEEQIREQDACMLPEKKPVKIREQDACMLPEKKPVKLKMAALRLHSTGVFSNVYRGTLISPGAPREIAVKKTWPDVGGSHKNLELLMLARISRDRHKNIVQVLFTFQTTGPDNKICESMICESMVFAFVPATLAMMVKDIGPPHNNLTDIKLYTWQLFNGLYYLAKRRIVHRDIKPQNLLIEPATGILKIADFGSAKIIKPNMESTAYQVTRFYRPPELLFEATNYTTTVDIWSAGCVVGEMLRGSVLFPGSCPKDQLTRIMNTIGSPDGDEVIAMHAPVLLEGERIRPTGFYRLLPHATPECIDFVQRILVYRPKYRLRGRELLLDPFFDELFAPGRRRRNGQLVSSIITPEDIQKLRTPKKHKKSRNLEFLKLRTTTCQSESASANETK</sequence>
<proteinExistence type="inferred from homology"/>
<keyword evidence="5" id="KW-0418">Kinase</keyword>
<keyword evidence="6" id="KW-0067">ATP-binding</keyword>
<keyword evidence="4" id="KW-0547">Nucleotide-binding</keyword>
<dbReference type="Gene3D" id="1.10.510.10">
    <property type="entry name" value="Transferase(Phosphotransferase) domain 1"/>
    <property type="match status" value="1"/>
</dbReference>
<dbReference type="GO" id="GO:0007165">
    <property type="term" value="P:signal transduction"/>
    <property type="evidence" value="ECO:0007669"/>
    <property type="project" value="TreeGrafter"/>
</dbReference>
<evidence type="ECO:0000256" key="1">
    <source>
        <dbReference type="ARBA" id="ARBA00005527"/>
    </source>
</evidence>
<evidence type="ECO:0000313" key="10">
    <source>
        <dbReference type="WBParaSite" id="L893_g8215.t1"/>
    </source>
</evidence>
<evidence type="ECO:0000313" key="9">
    <source>
        <dbReference type="Proteomes" id="UP000095287"/>
    </source>
</evidence>
<dbReference type="GO" id="GO:0030424">
    <property type="term" value="C:axon"/>
    <property type="evidence" value="ECO:0007669"/>
    <property type="project" value="TreeGrafter"/>
</dbReference>
<dbReference type="InterPro" id="IPR050591">
    <property type="entry name" value="GSK-3"/>
</dbReference>
<dbReference type="FunFam" id="1.10.510.10:FF:000624">
    <property type="entry name" value="Mitogen-activated protein kinase"/>
    <property type="match status" value="1"/>
</dbReference>
<comment type="similarity">
    <text evidence="1">Belongs to the protein kinase superfamily. CMGC Ser/Thr protein kinase family. GSK-3 subfamily.</text>
</comment>
<dbReference type="SMART" id="SM00220">
    <property type="entry name" value="S_TKc"/>
    <property type="match status" value="1"/>
</dbReference>
<evidence type="ECO:0000256" key="6">
    <source>
        <dbReference type="ARBA" id="ARBA00022840"/>
    </source>
</evidence>
<dbReference type="AlphaFoldDB" id="A0A1I8AQU2"/>
<evidence type="ECO:0000256" key="2">
    <source>
        <dbReference type="ARBA" id="ARBA00022527"/>
    </source>
</evidence>
<organism evidence="9 10">
    <name type="scientific">Steinernema glaseri</name>
    <dbReference type="NCBI Taxonomy" id="37863"/>
    <lineage>
        <taxon>Eukaryota</taxon>
        <taxon>Metazoa</taxon>
        <taxon>Ecdysozoa</taxon>
        <taxon>Nematoda</taxon>
        <taxon>Chromadorea</taxon>
        <taxon>Rhabditida</taxon>
        <taxon>Tylenchina</taxon>
        <taxon>Panagrolaimomorpha</taxon>
        <taxon>Strongyloidoidea</taxon>
        <taxon>Steinernematidae</taxon>
        <taxon>Steinernema</taxon>
    </lineage>
</organism>
<dbReference type="Pfam" id="PF00069">
    <property type="entry name" value="Pkinase"/>
    <property type="match status" value="1"/>
</dbReference>
<dbReference type="InterPro" id="IPR000719">
    <property type="entry name" value="Prot_kinase_dom"/>
</dbReference>
<dbReference type="GO" id="GO:0090090">
    <property type="term" value="P:negative regulation of canonical Wnt signaling pathway"/>
    <property type="evidence" value="ECO:0007669"/>
    <property type="project" value="TreeGrafter"/>
</dbReference>
<dbReference type="SUPFAM" id="SSF56112">
    <property type="entry name" value="Protein kinase-like (PK-like)"/>
    <property type="match status" value="1"/>
</dbReference>
<dbReference type="WBParaSite" id="L893_g8215.t1">
    <property type="protein sequence ID" value="L893_g8215.t1"/>
    <property type="gene ID" value="L893_g8215"/>
</dbReference>
<dbReference type="Gene3D" id="3.30.200.20">
    <property type="entry name" value="Phosphorylase Kinase, domain 1"/>
    <property type="match status" value="1"/>
</dbReference>
<keyword evidence="2" id="KW-0723">Serine/threonine-protein kinase</keyword>
<dbReference type="PANTHER" id="PTHR24057">
    <property type="entry name" value="GLYCOGEN SYNTHASE KINASE-3 ALPHA"/>
    <property type="match status" value="1"/>
</dbReference>
<dbReference type="GO" id="GO:0070507">
    <property type="term" value="P:regulation of microtubule cytoskeleton organization"/>
    <property type="evidence" value="ECO:0007669"/>
    <property type="project" value="TreeGrafter"/>
</dbReference>
<keyword evidence="9" id="KW-1185">Reference proteome</keyword>
<evidence type="ECO:0000256" key="4">
    <source>
        <dbReference type="ARBA" id="ARBA00022741"/>
    </source>
</evidence>
<dbReference type="GO" id="GO:0005524">
    <property type="term" value="F:ATP binding"/>
    <property type="evidence" value="ECO:0007669"/>
    <property type="project" value="UniProtKB-KW"/>
</dbReference>
<dbReference type="GO" id="GO:0005829">
    <property type="term" value="C:cytosol"/>
    <property type="evidence" value="ECO:0007669"/>
    <property type="project" value="TreeGrafter"/>
</dbReference>
<dbReference type="InterPro" id="IPR011009">
    <property type="entry name" value="Kinase-like_dom_sf"/>
</dbReference>
<feature type="domain" description="Protein kinase" evidence="8">
    <location>
        <begin position="97"/>
        <end position="388"/>
    </location>
</feature>
<evidence type="ECO:0000256" key="5">
    <source>
        <dbReference type="ARBA" id="ARBA00022777"/>
    </source>
</evidence>
<name>A0A1I8AQU2_9BILA</name>
<keyword evidence="3" id="KW-0808">Transferase</keyword>
<feature type="region of interest" description="Disordered" evidence="7">
    <location>
        <begin position="27"/>
        <end position="52"/>
    </location>
</feature>
<dbReference type="InterPro" id="IPR008271">
    <property type="entry name" value="Ser/Thr_kinase_AS"/>
</dbReference>
<dbReference type="PROSITE" id="PS00108">
    <property type="entry name" value="PROTEIN_KINASE_ST"/>
    <property type="match status" value="1"/>
</dbReference>
<dbReference type="PANTHER" id="PTHR24057:SF18">
    <property type="entry name" value="SERINE_THREONINE-PROTEIN KINASE R03D7.5-RELATED"/>
    <property type="match status" value="1"/>
</dbReference>
<dbReference type="GO" id="GO:0005634">
    <property type="term" value="C:nucleus"/>
    <property type="evidence" value="ECO:0007669"/>
    <property type="project" value="TreeGrafter"/>
</dbReference>
<evidence type="ECO:0000256" key="3">
    <source>
        <dbReference type="ARBA" id="ARBA00022679"/>
    </source>
</evidence>
<dbReference type="GO" id="GO:0004674">
    <property type="term" value="F:protein serine/threonine kinase activity"/>
    <property type="evidence" value="ECO:0007669"/>
    <property type="project" value="UniProtKB-KW"/>
</dbReference>
<evidence type="ECO:0000259" key="8">
    <source>
        <dbReference type="PROSITE" id="PS50011"/>
    </source>
</evidence>
<accession>A0A1I8AQU2</accession>
<evidence type="ECO:0000256" key="7">
    <source>
        <dbReference type="SAM" id="MobiDB-lite"/>
    </source>
</evidence>
<protein>
    <submittedName>
        <fullName evidence="10">Protein kinase domain-containing protein</fullName>
    </submittedName>
</protein>
<dbReference type="GO" id="GO:0032436">
    <property type="term" value="P:positive regulation of proteasomal ubiquitin-dependent protein catabolic process"/>
    <property type="evidence" value="ECO:0007669"/>
    <property type="project" value="TreeGrafter"/>
</dbReference>
<dbReference type="Proteomes" id="UP000095287">
    <property type="component" value="Unplaced"/>
</dbReference>